<keyword evidence="2" id="KW-1185">Reference proteome</keyword>
<sequence length="205" mass="22966">MKRLTIRVGGLHTIDADLPAFKPTHVIGILDPTMPEPGGYRHLGPGTDRTLLRYIDREVEREQSPLPEHVETKLAAIERAIAALDRAPVRLFVHCHAGASRSTATAYLALVRQYGPAEAEAAFAELLRITNKPWPNRRIVEFGDALLGGQGRLLRPLDAYREANANRLPAMLRVHRIRALRDPGYAERMGMKKSWTVEERTKPKA</sequence>
<dbReference type="RefSeq" id="WP_151179754.1">
    <property type="nucleotide sequence ID" value="NZ_CP042906.1"/>
</dbReference>
<proteinExistence type="predicted"/>
<accession>A0A5J6MR84</accession>
<dbReference type="EMBL" id="CP042906">
    <property type="protein sequence ID" value="QEX19711.1"/>
    <property type="molecule type" value="Genomic_DNA"/>
</dbReference>
<reference evidence="1 2" key="1">
    <citation type="submission" date="2019-08" db="EMBL/GenBank/DDBJ databases">
        <title>Hyperibacter terrae gen. nov., sp. nov. and Hyperibacter viscosus sp. nov., two new members in the family Rhodospirillaceae isolated from the rhizosphere of Hypericum perforatum.</title>
        <authorList>
            <person name="Noviana Z."/>
        </authorList>
    </citation>
    <scope>NUCLEOTIDE SEQUENCE [LARGE SCALE GENOMIC DNA]</scope>
    <source>
        <strain evidence="1 2">R5913</strain>
    </source>
</reference>
<dbReference type="KEGG" id="htq:FRZ44_50260"/>
<dbReference type="SUPFAM" id="SSF52799">
    <property type="entry name" value="(Phosphotyrosine protein) phosphatases II"/>
    <property type="match status" value="1"/>
</dbReference>
<organism evidence="1 2">
    <name type="scientific">Hypericibacter terrae</name>
    <dbReference type="NCBI Taxonomy" id="2602015"/>
    <lineage>
        <taxon>Bacteria</taxon>
        <taxon>Pseudomonadati</taxon>
        <taxon>Pseudomonadota</taxon>
        <taxon>Alphaproteobacteria</taxon>
        <taxon>Rhodospirillales</taxon>
        <taxon>Dongiaceae</taxon>
        <taxon>Hypericibacter</taxon>
    </lineage>
</organism>
<protein>
    <recommendedName>
        <fullName evidence="3">Protein-tyrosine-phosphatase</fullName>
    </recommendedName>
</protein>
<dbReference type="Gene3D" id="3.90.190.10">
    <property type="entry name" value="Protein tyrosine phosphatase superfamily"/>
    <property type="match status" value="1"/>
</dbReference>
<gene>
    <name evidence="1" type="ORF">FRZ44_50260</name>
</gene>
<evidence type="ECO:0008006" key="3">
    <source>
        <dbReference type="Google" id="ProtNLM"/>
    </source>
</evidence>
<dbReference type="PROSITE" id="PS00383">
    <property type="entry name" value="TYR_PHOSPHATASE_1"/>
    <property type="match status" value="1"/>
</dbReference>
<dbReference type="InterPro" id="IPR016130">
    <property type="entry name" value="Tyr_Pase_AS"/>
</dbReference>
<evidence type="ECO:0000313" key="1">
    <source>
        <dbReference type="EMBL" id="QEX19711.1"/>
    </source>
</evidence>
<dbReference type="InterPro" id="IPR029021">
    <property type="entry name" value="Prot-tyrosine_phosphatase-like"/>
</dbReference>
<dbReference type="AlphaFoldDB" id="A0A5J6MR84"/>
<name>A0A5J6MR84_9PROT</name>
<dbReference type="Proteomes" id="UP000326202">
    <property type="component" value="Chromosome"/>
</dbReference>
<dbReference type="OrthoDB" id="437665at2"/>
<evidence type="ECO:0000313" key="2">
    <source>
        <dbReference type="Proteomes" id="UP000326202"/>
    </source>
</evidence>